<dbReference type="AlphaFoldDB" id="A0AAV5G1K9"/>
<organism evidence="4 5">
    <name type="scientific">Corynebacterium ammoniagenes</name>
    <name type="common">Brevibacterium ammoniagenes</name>
    <dbReference type="NCBI Taxonomy" id="1697"/>
    <lineage>
        <taxon>Bacteria</taxon>
        <taxon>Bacillati</taxon>
        <taxon>Actinomycetota</taxon>
        <taxon>Actinomycetes</taxon>
        <taxon>Mycobacteriales</taxon>
        <taxon>Corynebacteriaceae</taxon>
        <taxon>Corynebacterium</taxon>
    </lineage>
</organism>
<sequence>MTANLDEKELRLLFNVPNSAPLGRNDLGWLRVLSQRSPNADGYFRISATDLKELSSREPRLMAKHDSTAARPWIFAKRGLNILPLSRSEYLVGRFDLFKNFPAEETLGPIRYMPFPDGIESLHPTSITSESAALNASALSGILEDFLGTEKLHATVAGRMSTGEIDVELACGSFHISKAQMEIDAGLESSDLLCLVEAKNHLSADLNIRQLYFPYRRFSQTMSKPVAPVYQVYSNGIFHLYRFEFSDPLRPESIALAHAARYTLTASRITLDVLQKLVDAATIEPEPEKIPFPQADSFARVINLCELLQEAPLSAQEITENYDFASRQTNYYASAAKYLGLITDNNRTWSLTDFGAKVMGEERNERNIALIKLLLRHEVFHTVLAKALRDNQVPTRGEISAIMEASGVGVTGSTLGRRAGTVLSWAQWVWALATTEELQL</sequence>
<evidence type="ECO:0000313" key="5">
    <source>
        <dbReference type="Proteomes" id="UP001054925"/>
    </source>
</evidence>
<dbReference type="Pfam" id="PF23871">
    <property type="entry name" value="DUF7226"/>
    <property type="match status" value="1"/>
</dbReference>
<feature type="domain" description="DUF6997" evidence="2">
    <location>
        <begin position="93"/>
        <end position="263"/>
    </location>
</feature>
<evidence type="ECO:0000259" key="2">
    <source>
        <dbReference type="Pfam" id="PF22518"/>
    </source>
</evidence>
<dbReference type="Pfam" id="PF22515">
    <property type="entry name" value="DUF6996"/>
    <property type="match status" value="1"/>
</dbReference>
<feature type="domain" description="DUF6996" evidence="1">
    <location>
        <begin position="37"/>
        <end position="92"/>
    </location>
</feature>
<comment type="caution">
    <text evidence="4">The sequence shown here is derived from an EMBL/GenBank/DDBJ whole genome shotgun (WGS) entry which is preliminary data.</text>
</comment>
<dbReference type="Pfam" id="PF22518">
    <property type="entry name" value="DUF6997"/>
    <property type="match status" value="1"/>
</dbReference>
<proteinExistence type="predicted"/>
<dbReference type="Gene3D" id="1.10.10.10">
    <property type="entry name" value="Winged helix-like DNA-binding domain superfamily/Winged helix DNA-binding domain"/>
    <property type="match status" value="1"/>
</dbReference>
<reference evidence="4" key="1">
    <citation type="submission" date="2021-12" db="EMBL/GenBank/DDBJ databases">
        <title>Draft genome sequence of Corynebacterium ammoniagenes strain T-723.</title>
        <authorList>
            <person name="Matsuzawa M."/>
            <person name="Hiratani M."/>
            <person name="Abe I."/>
            <person name="Tsuji Y."/>
            <person name="Nakamura J."/>
        </authorList>
    </citation>
    <scope>NUCLEOTIDE SEQUENCE</scope>
    <source>
        <strain evidence="4">T-723</strain>
    </source>
</reference>
<evidence type="ECO:0000259" key="1">
    <source>
        <dbReference type="Pfam" id="PF22515"/>
    </source>
</evidence>
<dbReference type="Proteomes" id="UP001054925">
    <property type="component" value="Unassembled WGS sequence"/>
</dbReference>
<protein>
    <recommendedName>
        <fullName evidence="6">Transcriptional regulator</fullName>
    </recommendedName>
</protein>
<evidence type="ECO:0000259" key="3">
    <source>
        <dbReference type="Pfam" id="PF23871"/>
    </source>
</evidence>
<evidence type="ECO:0008006" key="6">
    <source>
        <dbReference type="Google" id="ProtNLM"/>
    </source>
</evidence>
<evidence type="ECO:0000313" key="4">
    <source>
        <dbReference type="EMBL" id="GJN41938.1"/>
    </source>
</evidence>
<dbReference type="InterPro" id="IPR054265">
    <property type="entry name" value="DUF6996"/>
</dbReference>
<name>A0AAV5G1K9_CORAM</name>
<dbReference type="InterPro" id="IPR036388">
    <property type="entry name" value="WH-like_DNA-bd_sf"/>
</dbReference>
<dbReference type="EMBL" id="BQKK01000001">
    <property type="protein sequence ID" value="GJN41938.1"/>
    <property type="molecule type" value="Genomic_DNA"/>
</dbReference>
<dbReference type="InterPro" id="IPR055650">
    <property type="entry name" value="DUF7226"/>
</dbReference>
<feature type="domain" description="DUF7226" evidence="3">
    <location>
        <begin position="300"/>
        <end position="433"/>
    </location>
</feature>
<accession>A0AAV5G1K9</accession>
<dbReference type="InterPro" id="IPR054266">
    <property type="entry name" value="DUF6997"/>
</dbReference>
<gene>
    <name evidence="4" type="ORF">CAT723_04170</name>
</gene>
<dbReference type="RefSeq" id="WP_003849372.1">
    <property type="nucleotide sequence ID" value="NZ_BQKK01000001.1"/>
</dbReference>